<dbReference type="EMBL" id="WQLB01000082">
    <property type="protein sequence ID" value="MVN89486.1"/>
    <property type="molecule type" value="Genomic_DNA"/>
</dbReference>
<evidence type="ECO:0000259" key="2">
    <source>
        <dbReference type="Pfam" id="PF13592"/>
    </source>
</evidence>
<protein>
    <submittedName>
        <fullName evidence="3">Helix-turn-helix domain-containing protein</fullName>
    </submittedName>
</protein>
<accession>A0A7C9IFJ4</accession>
<proteinExistence type="predicted"/>
<sequence length="165" mass="18659">MTQSLLTAPLAHRADEFWQVYRASTCAVERRRAQFFALLAEGRALSDILTVTRYNRVTAYDLLRRYRAQGLAGLRDGRQGNRGAPRLLNAEQQQALAAQLHADFEQGLVWSGKDVQAWVREHCGKTVYLGRAYEFMRAAGFSPQQPRPRHVKGDEAAQVAFKTKP</sequence>
<dbReference type="AlphaFoldDB" id="A0A7C9IFJ4"/>
<feature type="region of interest" description="Disordered" evidence="1">
    <location>
        <begin position="143"/>
        <end position="165"/>
    </location>
</feature>
<evidence type="ECO:0000256" key="1">
    <source>
        <dbReference type="SAM" id="MobiDB-lite"/>
    </source>
</evidence>
<evidence type="ECO:0000313" key="3">
    <source>
        <dbReference type="EMBL" id="MVN89486.1"/>
    </source>
</evidence>
<dbReference type="InterPro" id="IPR009057">
    <property type="entry name" value="Homeodomain-like_sf"/>
</dbReference>
<feature type="domain" description="Winged helix-turn helix" evidence="2">
    <location>
        <begin position="109"/>
        <end position="163"/>
    </location>
</feature>
<reference evidence="3 4" key="1">
    <citation type="submission" date="2019-12" db="EMBL/GenBank/DDBJ databases">
        <title>Deinococcus sp. HMF7620 Genome sequencing and assembly.</title>
        <authorList>
            <person name="Kang H."/>
            <person name="Kim H."/>
            <person name="Joh K."/>
        </authorList>
    </citation>
    <scope>NUCLEOTIDE SEQUENCE [LARGE SCALE GENOMIC DNA]</scope>
    <source>
        <strain evidence="3 4">HMF7620</strain>
    </source>
</reference>
<dbReference type="SUPFAM" id="SSF46689">
    <property type="entry name" value="Homeodomain-like"/>
    <property type="match status" value="1"/>
</dbReference>
<organism evidence="3 4">
    <name type="scientific">Deinococcus arboris</name>
    <dbReference type="NCBI Taxonomy" id="2682977"/>
    <lineage>
        <taxon>Bacteria</taxon>
        <taxon>Thermotogati</taxon>
        <taxon>Deinococcota</taxon>
        <taxon>Deinococci</taxon>
        <taxon>Deinococcales</taxon>
        <taxon>Deinococcaceae</taxon>
        <taxon>Deinococcus</taxon>
    </lineage>
</organism>
<dbReference type="Proteomes" id="UP000483286">
    <property type="component" value="Unassembled WGS sequence"/>
</dbReference>
<name>A0A7C9IFJ4_9DEIO</name>
<dbReference type="Pfam" id="PF13551">
    <property type="entry name" value="HTH_29"/>
    <property type="match status" value="1"/>
</dbReference>
<keyword evidence="4" id="KW-1185">Reference proteome</keyword>
<dbReference type="Pfam" id="PF13592">
    <property type="entry name" value="HTH_33"/>
    <property type="match status" value="1"/>
</dbReference>
<comment type="caution">
    <text evidence="3">The sequence shown here is derived from an EMBL/GenBank/DDBJ whole genome shotgun (WGS) entry which is preliminary data.</text>
</comment>
<dbReference type="InterPro" id="IPR025959">
    <property type="entry name" value="Winged_HTH_dom"/>
</dbReference>
<evidence type="ECO:0000313" key="4">
    <source>
        <dbReference type="Proteomes" id="UP000483286"/>
    </source>
</evidence>
<gene>
    <name evidence="3" type="ORF">GO986_22405</name>
</gene>